<gene>
    <name evidence="1" type="ORF">MA03_00750</name>
</gene>
<dbReference type="AlphaFoldDB" id="A0A0F7FIQ2"/>
<dbReference type="KEGG" id="thf:MA03_00750"/>
<dbReference type="EMBL" id="CP009961">
    <property type="protein sequence ID" value="AKG39268.1"/>
    <property type="molecule type" value="Genomic_DNA"/>
</dbReference>
<proteinExistence type="predicted"/>
<evidence type="ECO:0008006" key="3">
    <source>
        <dbReference type="Google" id="ProtNLM"/>
    </source>
</evidence>
<keyword evidence="2" id="KW-1185">Reference proteome</keyword>
<evidence type="ECO:0000313" key="1">
    <source>
        <dbReference type="EMBL" id="AKG39268.1"/>
    </source>
</evidence>
<dbReference type="PANTHER" id="PTHR30348">
    <property type="entry name" value="UNCHARACTERIZED PROTEIN YECE"/>
    <property type="match status" value="1"/>
</dbReference>
<dbReference type="PATRIC" id="fig|1550241.5.peg.153"/>
<protein>
    <recommendedName>
        <fullName evidence="3">DUF72 domain-containing protein</fullName>
    </recommendedName>
</protein>
<name>A0A0F7FIQ2_9CREN</name>
<dbReference type="Pfam" id="PF01904">
    <property type="entry name" value="DUF72"/>
    <property type="match status" value="1"/>
</dbReference>
<dbReference type="InterPro" id="IPR036520">
    <property type="entry name" value="UPF0759_sf"/>
</dbReference>
<dbReference type="STRING" id="1550241.MA03_00750"/>
<dbReference type="SUPFAM" id="SSF117396">
    <property type="entry name" value="TM1631-like"/>
    <property type="match status" value="1"/>
</dbReference>
<dbReference type="Gene3D" id="3.20.20.410">
    <property type="entry name" value="Protein of unknown function UPF0759"/>
    <property type="match status" value="1"/>
</dbReference>
<organism evidence="1 2">
    <name type="scientific">Infirmifilum uzonense</name>
    <dbReference type="NCBI Taxonomy" id="1550241"/>
    <lineage>
        <taxon>Archaea</taxon>
        <taxon>Thermoproteota</taxon>
        <taxon>Thermoprotei</taxon>
        <taxon>Thermofilales</taxon>
        <taxon>Thermofilaceae</taxon>
        <taxon>Infirmifilum</taxon>
    </lineage>
</organism>
<evidence type="ECO:0000313" key="2">
    <source>
        <dbReference type="Proteomes" id="UP000067434"/>
    </source>
</evidence>
<dbReference type="InterPro" id="IPR002763">
    <property type="entry name" value="DUF72"/>
</dbReference>
<sequence>MKLFVGTSGWVYDWNPDGIEWYVRESGFNAIELNMSFYSFPREENVEEWSKKAHELRWSVKVHRSITHIRKLNEKALPTWKRFLERFKDLEESIDFYLFQLPPSLTFNEKVVKRIELFSATCEKIAIEPRHLSWFTMEALNILKDKGVYVVTPDSPLFEGLPSMGVINIKGIVYVRMHGRLTWYNYGYMDEELYEVADRIVEAKPVKAYVFFNNNHDMLGDGRRLIEIFQEKYGTGLA</sequence>
<dbReference type="OrthoDB" id="35747at2157"/>
<accession>A0A0F7FIQ2</accession>
<reference evidence="1 2" key="1">
    <citation type="journal article" date="2015" name="Stand. Genomic Sci.">
        <title>Complete genome sequence of and proposal of Thermofilum uzonense sp. nov. a novel hyperthermophilic crenarchaeon and emended description of the genus Thermofilum.</title>
        <authorList>
            <person name="Toshchakov S.V."/>
            <person name="Korzhenkov A.A."/>
            <person name="Samarov N.I."/>
            <person name="Mazunin I.O."/>
            <person name="Mozhey O.I."/>
            <person name="Shmyr I.S."/>
            <person name="Derbikova K.S."/>
            <person name="Taranov E.A."/>
            <person name="Dominova I.N."/>
            <person name="Bonch-Osmolovskaya E.A."/>
            <person name="Patrushev M.V."/>
            <person name="Podosokorskaya O.A."/>
            <person name="Kublanov I.V."/>
        </authorList>
    </citation>
    <scope>NUCLEOTIDE SEQUENCE [LARGE SCALE GENOMIC DNA]</scope>
    <source>
        <strain evidence="1 2">1807-2</strain>
    </source>
</reference>
<dbReference type="PANTHER" id="PTHR30348:SF4">
    <property type="entry name" value="DUF72 DOMAIN-CONTAINING PROTEIN"/>
    <property type="match status" value="1"/>
</dbReference>
<dbReference type="Proteomes" id="UP000067434">
    <property type="component" value="Chromosome"/>
</dbReference>
<dbReference type="HOGENOM" id="CLU_046519_0_1_2"/>